<reference evidence="10" key="1">
    <citation type="submission" date="2018-02" db="EMBL/GenBank/DDBJ databases">
        <title>Genome reduction pattern in chromatophore genome of Paulinella.</title>
        <authorList>
            <person name="Lhee D."/>
            <person name="Yoon H.S."/>
        </authorList>
    </citation>
    <scope>NUCLEOTIDE SEQUENCE</scope>
    <source>
        <strain evidence="10">NZ27</strain>
    </source>
</reference>
<keyword evidence="3 6" id="KW-0201">Cytochrome c-type biogenesis</keyword>
<dbReference type="EMBL" id="MG976688">
    <property type="protein sequence ID" value="AXY63139.1"/>
    <property type="molecule type" value="Genomic_DNA"/>
</dbReference>
<keyword evidence="10" id="KW-0934">Plastid</keyword>
<proteinExistence type="inferred from homology"/>
<dbReference type="AlphaFoldDB" id="A0A385HZQ2"/>
<evidence type="ECO:0000313" key="10">
    <source>
        <dbReference type="EMBL" id="AXY63139.1"/>
    </source>
</evidence>
<comment type="function">
    <text evidence="6">Required during biogenesis of c-type cytochromes (cytochrome c6 and cytochrome f) at the step of heme attachment.</text>
</comment>
<feature type="transmembrane region" description="Helical" evidence="7">
    <location>
        <begin position="71"/>
        <end position="88"/>
    </location>
</feature>
<dbReference type="GO" id="GO:0042651">
    <property type="term" value="C:thylakoid membrane"/>
    <property type="evidence" value="ECO:0007669"/>
    <property type="project" value="UniProtKB-UniRule"/>
</dbReference>
<comment type="similarity">
    <text evidence="6">Belongs to the Ccs1/CcsB family.</text>
</comment>
<gene>
    <name evidence="6" type="primary">ccsB</name>
    <name evidence="6" type="synonym">ccs1</name>
    <name evidence="10" type="ORF">PMNZ_185</name>
</gene>
<keyword evidence="4 6" id="KW-1133">Transmembrane helix</keyword>
<dbReference type="InterPro" id="IPR007816">
    <property type="entry name" value="ResB-like_domain"/>
</dbReference>
<comment type="subunit">
    <text evidence="6">May interact with CcsA.</text>
</comment>
<evidence type="ECO:0000256" key="1">
    <source>
        <dbReference type="ARBA" id="ARBA00004141"/>
    </source>
</evidence>
<evidence type="ECO:0000256" key="6">
    <source>
        <dbReference type="HAMAP-Rule" id="MF_01392"/>
    </source>
</evidence>
<dbReference type="HAMAP" id="MF_01392">
    <property type="entry name" value="CytC_Ccs1"/>
    <property type="match status" value="1"/>
</dbReference>
<evidence type="ECO:0000256" key="3">
    <source>
        <dbReference type="ARBA" id="ARBA00022748"/>
    </source>
</evidence>
<evidence type="ECO:0000259" key="9">
    <source>
        <dbReference type="Pfam" id="PF05140"/>
    </source>
</evidence>
<evidence type="ECO:0000256" key="8">
    <source>
        <dbReference type="SAM" id="SignalP"/>
    </source>
</evidence>
<evidence type="ECO:0000256" key="2">
    <source>
        <dbReference type="ARBA" id="ARBA00022692"/>
    </source>
</evidence>
<geneLocation type="plastid" evidence="10"/>
<keyword evidence="6" id="KW-0793">Thylakoid</keyword>
<protein>
    <recommendedName>
        <fullName evidence="6">Cytochrome c biogenesis protein CcsB</fullName>
    </recommendedName>
</protein>
<feature type="signal peptide" evidence="8">
    <location>
        <begin position="1"/>
        <end position="30"/>
    </location>
</feature>
<evidence type="ECO:0000256" key="7">
    <source>
        <dbReference type="SAM" id="Phobius"/>
    </source>
</evidence>
<keyword evidence="8" id="KW-0732">Signal</keyword>
<dbReference type="InterPro" id="IPR023494">
    <property type="entry name" value="Cyt_c_bgen_Ccs1/CcsB/ResB"/>
</dbReference>
<accession>A0A385HZQ2</accession>
<evidence type="ECO:0000256" key="5">
    <source>
        <dbReference type="ARBA" id="ARBA00023136"/>
    </source>
</evidence>
<feature type="chain" id="PRO_5017258822" description="Cytochrome c biogenesis protein CcsB" evidence="8">
    <location>
        <begin position="31"/>
        <end position="435"/>
    </location>
</feature>
<dbReference type="Pfam" id="PF05140">
    <property type="entry name" value="ResB"/>
    <property type="match status" value="2"/>
</dbReference>
<name>A0A385HZQ2_9EUKA</name>
<dbReference type="PANTHER" id="PTHR31566">
    <property type="entry name" value="CYTOCHROME C BIOGENESIS PROTEIN CCS1, CHLOROPLASTIC"/>
    <property type="match status" value="1"/>
</dbReference>
<dbReference type="GO" id="GO:0017004">
    <property type="term" value="P:cytochrome complex assembly"/>
    <property type="evidence" value="ECO:0007669"/>
    <property type="project" value="UniProtKB-UniRule"/>
</dbReference>
<feature type="transmembrane region" description="Helical" evidence="7">
    <location>
        <begin position="162"/>
        <end position="180"/>
    </location>
</feature>
<comment type="subcellular location">
    <subcellularLocation>
        <location evidence="6">Cellular thylakoid membrane</location>
        <topology evidence="6">Multi-pass membrane protein</topology>
    </subcellularLocation>
    <subcellularLocation>
        <location evidence="1">Membrane</location>
        <topology evidence="1">Multi-pass membrane protein</topology>
    </subcellularLocation>
</comment>
<organism evidence="10">
    <name type="scientific">Paulinella micropora</name>
    <dbReference type="NCBI Taxonomy" id="1928728"/>
    <lineage>
        <taxon>Eukaryota</taxon>
        <taxon>Sar</taxon>
        <taxon>Rhizaria</taxon>
        <taxon>Cercozoa</taxon>
        <taxon>Imbricatea</taxon>
        <taxon>Silicofilosea</taxon>
        <taxon>Euglyphida</taxon>
        <taxon>Paulinellidae</taxon>
        <taxon>Paulinella</taxon>
    </lineage>
</organism>
<keyword evidence="5 6" id="KW-0472">Membrane</keyword>
<feature type="domain" description="ResB-like" evidence="9">
    <location>
        <begin position="11"/>
        <end position="279"/>
    </location>
</feature>
<feature type="domain" description="ResB-like" evidence="9">
    <location>
        <begin position="362"/>
        <end position="421"/>
    </location>
</feature>
<sequence>MKDISQWISNLRVAIFLLLVIAITSGLGTALPQQESPQSYQQSYESSPWLGLFSGDSILQLQLDHVYSSDWFLALLAWLGVALILCSWRRQWPALQATLRWVDYQHPRQLSKLALAETMISNDPNGSLQRLGELLREQGWQVRIIEKRLAARRGIAGRVGPLLVHTGLIMIMIGAVWGVLGGHRLERFLAPGREIELLNSHGKSQVNIALESFQIDRDPVGRTEQYRSLLYLRDTIQDSKIRPSDLAKGVRYEISVNHPLRYGGMTVYQADWALAAITVQLGNSPFLQLPLEEFPQLGNQVWGVVLPTNPDGSDPILLALSSEKGPVEIFGPDGTSLGSVIPGGESININGLKIRVRSILPASGLLFKRDPGVPLVYTGFGIALLGGSLSLVATRQIWAIAELAGQRIHIGGLSNRGFTAFACELPTFISAIQQS</sequence>
<dbReference type="PANTHER" id="PTHR31566:SF0">
    <property type="entry name" value="CYTOCHROME C BIOGENESIS PROTEIN CCS1, CHLOROPLASTIC"/>
    <property type="match status" value="1"/>
</dbReference>
<keyword evidence="2 6" id="KW-0812">Transmembrane</keyword>
<evidence type="ECO:0000256" key="4">
    <source>
        <dbReference type="ARBA" id="ARBA00022989"/>
    </source>
</evidence>